<evidence type="ECO:0000313" key="2">
    <source>
        <dbReference type="EMBL" id="TMR21330.1"/>
    </source>
</evidence>
<sequence length="480" mass="52128">MPLTTADTTASDTPAARATSRCVAMVQAYSVLDVTSHHPYFELTLRQQGAYMTSTRRTVLLRSSWATVNIGDVAHSPGVVRAFQRFAPEVEVILWPVRLEERERSMLRHAFPDVRVVDGTLGGDGPSTPELAAAIDGADVLMHGSGADAFQSTEIDWWREHVGRPYGYFGVTVDPLCPPTMATLPELAQMVDLLPPSYLEDDVKDRFDSADFVYCRETLTLATLRGQKITGPDLAFGPDGTFAFDHTDAVAAARLLENFGLQPGRFACFVPRLRYAPYAKIYGTEPTREQMRRDAVNRATVTHDLAVLAAAIETWVRVSGLPAVVVPEMSYAVELAHEQLPSLLSPQTLGQVRLLDRYWPLEEATGVYAVSSLVVSMECHSPILAARHAIPTVYLRQPTETTKSQMFADLGAPDLVIELDHRAAATVVAAVTDIATDPAPAVARSRRVAANADDRLRAAVQACVAGQPIGLPAPVETGDA</sequence>
<dbReference type="Proteomes" id="UP000309128">
    <property type="component" value="Unassembled WGS sequence"/>
</dbReference>
<feature type="domain" description="Polysaccharide pyruvyl transferase" evidence="1">
    <location>
        <begin position="69"/>
        <end position="395"/>
    </location>
</feature>
<comment type="caution">
    <text evidence="2">The sequence shown here is derived from an EMBL/GenBank/DDBJ whole genome shotgun (WGS) entry which is preliminary data.</text>
</comment>
<organism evidence="2 3">
    <name type="scientific">Nonomuraea turkmeniaca</name>
    <dbReference type="NCBI Taxonomy" id="103838"/>
    <lineage>
        <taxon>Bacteria</taxon>
        <taxon>Bacillati</taxon>
        <taxon>Actinomycetota</taxon>
        <taxon>Actinomycetes</taxon>
        <taxon>Streptosporangiales</taxon>
        <taxon>Streptosporangiaceae</taxon>
        <taxon>Nonomuraea</taxon>
    </lineage>
</organism>
<dbReference type="Pfam" id="PF04230">
    <property type="entry name" value="PS_pyruv_trans"/>
    <property type="match status" value="1"/>
</dbReference>
<keyword evidence="3" id="KW-1185">Reference proteome</keyword>
<dbReference type="InterPro" id="IPR007345">
    <property type="entry name" value="Polysacch_pyruvyl_Trfase"/>
</dbReference>
<dbReference type="EMBL" id="VCKY01000044">
    <property type="protein sequence ID" value="TMR21330.1"/>
    <property type="molecule type" value="Genomic_DNA"/>
</dbReference>
<dbReference type="GO" id="GO:0016740">
    <property type="term" value="F:transferase activity"/>
    <property type="evidence" value="ECO:0007669"/>
    <property type="project" value="UniProtKB-KW"/>
</dbReference>
<name>A0A5S4G5S8_9ACTN</name>
<protein>
    <submittedName>
        <fullName evidence="2">Polysaccharide pyruvyl transferase family protein</fullName>
    </submittedName>
</protein>
<dbReference type="OrthoDB" id="9778912at2"/>
<keyword evidence="2" id="KW-0808">Transferase</keyword>
<evidence type="ECO:0000313" key="3">
    <source>
        <dbReference type="Proteomes" id="UP000309128"/>
    </source>
</evidence>
<gene>
    <name evidence="2" type="ORF">ETD86_15625</name>
</gene>
<accession>A0A5S4G5S8</accession>
<reference evidence="2 3" key="1">
    <citation type="submission" date="2019-05" db="EMBL/GenBank/DDBJ databases">
        <title>Draft genome sequence of Nonomuraea turkmeniaca DSM 43926.</title>
        <authorList>
            <person name="Saricaoglu S."/>
            <person name="Isik K."/>
        </authorList>
    </citation>
    <scope>NUCLEOTIDE SEQUENCE [LARGE SCALE GENOMIC DNA]</scope>
    <source>
        <strain evidence="2 3">DSM 43926</strain>
    </source>
</reference>
<dbReference type="AlphaFoldDB" id="A0A5S4G5S8"/>
<proteinExistence type="predicted"/>
<evidence type="ECO:0000259" key="1">
    <source>
        <dbReference type="Pfam" id="PF04230"/>
    </source>
</evidence>